<dbReference type="EMBL" id="AZGF01000033">
    <property type="protein sequence ID" value="KRM09925.1"/>
    <property type="molecule type" value="Genomic_DNA"/>
</dbReference>
<dbReference type="PATRIC" id="fig|1423807.3.peg.1557"/>
<dbReference type="RefSeq" id="WP_010622550.1">
    <property type="nucleotide sequence ID" value="NZ_AZGF01000033.1"/>
</dbReference>
<dbReference type="OrthoDB" id="9806249at2"/>
<dbReference type="SUPFAM" id="SSF53613">
    <property type="entry name" value="Ribokinase-like"/>
    <property type="match status" value="1"/>
</dbReference>
<dbReference type="Pfam" id="PF00294">
    <property type="entry name" value="PfkB"/>
    <property type="match status" value="1"/>
</dbReference>
<keyword evidence="5" id="KW-1185">Reference proteome</keyword>
<dbReference type="eggNOG" id="COG1522">
    <property type="taxonomic scope" value="Bacteria"/>
</dbReference>
<dbReference type="eggNOG" id="COG0524">
    <property type="taxonomic scope" value="Bacteria"/>
</dbReference>
<evidence type="ECO:0000313" key="4">
    <source>
        <dbReference type="EMBL" id="KRM09925.1"/>
    </source>
</evidence>
<dbReference type="Proteomes" id="UP000051820">
    <property type="component" value="Unassembled WGS sequence"/>
</dbReference>
<feature type="domain" description="Carbohydrate kinase PfkB" evidence="3">
    <location>
        <begin position="59"/>
        <end position="338"/>
    </location>
</feature>
<comment type="caution">
    <text evidence="4">The sequence shown here is derived from an EMBL/GenBank/DDBJ whole genome shotgun (WGS) entry which is preliminary data.</text>
</comment>
<accession>A0A0R1VWZ5</accession>
<dbReference type="STRING" id="1423807.FD16_GL001519"/>
<proteinExistence type="predicted"/>
<keyword evidence="1" id="KW-0808">Transferase</keyword>
<keyword evidence="2 4" id="KW-0418">Kinase</keyword>
<dbReference type="InterPro" id="IPR036390">
    <property type="entry name" value="WH_DNA-bd_sf"/>
</dbReference>
<dbReference type="Pfam" id="PF13412">
    <property type="entry name" value="HTH_24"/>
    <property type="match status" value="1"/>
</dbReference>
<dbReference type="PANTHER" id="PTHR10584:SF166">
    <property type="entry name" value="RIBOKINASE"/>
    <property type="match status" value="1"/>
</dbReference>
<dbReference type="AlphaFoldDB" id="A0A0R1VWZ5"/>
<name>A0A0R1VWZ5_9LACO</name>
<dbReference type="PANTHER" id="PTHR10584">
    <property type="entry name" value="SUGAR KINASE"/>
    <property type="match status" value="1"/>
</dbReference>
<gene>
    <name evidence="4" type="ORF">FD16_GL001519</name>
</gene>
<reference evidence="4 5" key="1">
    <citation type="journal article" date="2015" name="Genome Announc.">
        <title>Expanding the biotechnology potential of lactobacilli through comparative genomics of 213 strains and associated genera.</title>
        <authorList>
            <person name="Sun Z."/>
            <person name="Harris H.M."/>
            <person name="McCann A."/>
            <person name="Guo C."/>
            <person name="Argimon S."/>
            <person name="Zhang W."/>
            <person name="Yang X."/>
            <person name="Jeffery I.B."/>
            <person name="Cooney J.C."/>
            <person name="Kagawa T.F."/>
            <person name="Liu W."/>
            <person name="Song Y."/>
            <person name="Salvetti E."/>
            <person name="Wrobel A."/>
            <person name="Rasinkangas P."/>
            <person name="Parkhill J."/>
            <person name="Rea M.C."/>
            <person name="O'Sullivan O."/>
            <person name="Ritari J."/>
            <person name="Douillard F.P."/>
            <person name="Paul Ross R."/>
            <person name="Yang R."/>
            <person name="Briner A.E."/>
            <person name="Felis G.E."/>
            <person name="de Vos W.M."/>
            <person name="Barrangou R."/>
            <person name="Klaenhammer T.R."/>
            <person name="Caufield P.W."/>
            <person name="Cui Y."/>
            <person name="Zhang H."/>
            <person name="O'Toole P.W."/>
        </authorList>
    </citation>
    <scope>NUCLEOTIDE SEQUENCE [LARGE SCALE GENOMIC DNA]</scope>
    <source>
        <strain evidence="4 5">DSM 5007</strain>
    </source>
</reference>
<dbReference type="Gene3D" id="1.10.10.10">
    <property type="entry name" value="Winged helix-like DNA-binding domain superfamily/Winged helix DNA-binding domain"/>
    <property type="match status" value="1"/>
</dbReference>
<protein>
    <submittedName>
        <fullName evidence="4">Kinase, PfkB family protein</fullName>
    </submittedName>
</protein>
<organism evidence="4 5">
    <name type="scientific">Paucilactobacillus suebicus DSM 5007 = KCTC 3549</name>
    <dbReference type="NCBI Taxonomy" id="1423807"/>
    <lineage>
        <taxon>Bacteria</taxon>
        <taxon>Bacillati</taxon>
        <taxon>Bacillota</taxon>
        <taxon>Bacilli</taxon>
        <taxon>Lactobacillales</taxon>
        <taxon>Lactobacillaceae</taxon>
        <taxon>Paucilactobacillus</taxon>
    </lineage>
</organism>
<evidence type="ECO:0000259" key="3">
    <source>
        <dbReference type="Pfam" id="PF00294"/>
    </source>
</evidence>
<dbReference type="InterPro" id="IPR036388">
    <property type="entry name" value="WH-like_DNA-bd_sf"/>
</dbReference>
<evidence type="ECO:0000313" key="5">
    <source>
        <dbReference type="Proteomes" id="UP000051820"/>
    </source>
</evidence>
<evidence type="ECO:0000256" key="2">
    <source>
        <dbReference type="ARBA" id="ARBA00022777"/>
    </source>
</evidence>
<dbReference type="SUPFAM" id="SSF46785">
    <property type="entry name" value="Winged helix' DNA-binding domain"/>
    <property type="match status" value="1"/>
</dbReference>
<evidence type="ECO:0000256" key="1">
    <source>
        <dbReference type="ARBA" id="ARBA00022679"/>
    </source>
</evidence>
<dbReference type="InterPro" id="IPR029056">
    <property type="entry name" value="Ribokinase-like"/>
</dbReference>
<dbReference type="Gene3D" id="3.40.1190.20">
    <property type="match status" value="1"/>
</dbReference>
<sequence length="360" mass="40180">MISREQQIFEWIKQNPMITQNELAELAGITRSGVAAHITNLVKKGYLQGKGYIVAPESYVVVVGGITLDLFGIPNDEVINKKSNSGVIYSDVGGLGRNIAVNLTRLDIPNYFVSVYGHDSAGESFKEDALENNLDITYAKQISNMPTSRYLYINQTSAKRIFGVDDSRIHDEITPEFLKERINVLNNAKMIVVDPNLPEKTITWIYKTFDQPLLADSINKVQRLKHGISALDTLVLNADESETIADVKIIDRQSAKLCADKLLEMGISKVFIYDAQVGFLYQTEDNSFYYPITLEKVSNSNGVGAAAIAALIYSRRMNLTDEQTSIVAKTAAQMTMTTYLNVSEHMNPQLFESNDDNKQK</sequence>
<dbReference type="GO" id="GO:0016301">
    <property type="term" value="F:kinase activity"/>
    <property type="evidence" value="ECO:0007669"/>
    <property type="project" value="UniProtKB-KW"/>
</dbReference>
<dbReference type="InterPro" id="IPR011611">
    <property type="entry name" value="PfkB_dom"/>
</dbReference>